<accession>O28155</accession>
<evidence type="ECO:0000256" key="3">
    <source>
        <dbReference type="ARBA" id="ARBA00022989"/>
    </source>
</evidence>
<feature type="transmembrane region" description="Helical" evidence="5">
    <location>
        <begin position="297"/>
        <end position="321"/>
    </location>
</feature>
<keyword evidence="5" id="KW-1003">Cell membrane</keyword>
<dbReference type="InterPro" id="IPR002781">
    <property type="entry name" value="TM_pro_TauE-like"/>
</dbReference>
<dbReference type="KEGG" id="afu:AF_2125"/>
<dbReference type="PaxDb" id="224325-AF_2125"/>
<sequence length="325" mass="35303">MNALMVFLWFIWVGWIFSTVGAFGGIMAGFGHITIFGIGDWASKLKGTKVNIGSYTDAGKYLTDTIRLGNSVQTWFNAVSSTYNWYTQKRLVWPAGVALGLGAVIGAQVGVWGTGGQVAPSMYKGLFGLATYLIAGYMFYQLTPRAKAGKKAGREAAQRFQQKVKELRESGRLHELEGIKNLKVGLSETTFEFFGESFRVKNFAPFIVGFLIGLFSAVIGIGGGFLFVPFLTSLGLPFYVVPGASTLAVFFTQTSTVLGWLARGVMYPVALIVAGWAGIFIGSYIGPRTQKYIPQDALFALFGILALYVGTRYVLSAFFGIKLPP</sequence>
<evidence type="ECO:0000256" key="4">
    <source>
        <dbReference type="ARBA" id="ARBA00023136"/>
    </source>
</evidence>
<keyword evidence="4 5" id="KW-0472">Membrane</keyword>
<feature type="transmembrane region" description="Helical" evidence="5">
    <location>
        <begin position="91"/>
        <end position="110"/>
    </location>
</feature>
<evidence type="ECO:0000256" key="5">
    <source>
        <dbReference type="RuleBase" id="RU363041"/>
    </source>
</evidence>
<dbReference type="InterPro" id="IPR051598">
    <property type="entry name" value="TSUP/Inactive_protease-like"/>
</dbReference>
<dbReference type="HOGENOM" id="CLU_060708_0_0_2"/>
<dbReference type="eggNOG" id="arCOG02050">
    <property type="taxonomic scope" value="Archaea"/>
</dbReference>
<gene>
    <name evidence="6" type="ordered locus">AF_2125</name>
</gene>
<protein>
    <recommendedName>
        <fullName evidence="5">Probable membrane transporter protein</fullName>
    </recommendedName>
</protein>
<keyword evidence="7" id="KW-1185">Reference proteome</keyword>
<feature type="transmembrane region" description="Helical" evidence="5">
    <location>
        <begin position="6"/>
        <end position="39"/>
    </location>
</feature>
<feature type="transmembrane region" description="Helical" evidence="5">
    <location>
        <begin position="122"/>
        <end position="140"/>
    </location>
</feature>
<evidence type="ECO:0000313" key="6">
    <source>
        <dbReference type="EMBL" id="AAB89123.1"/>
    </source>
</evidence>
<name>O28155_ARCFU</name>
<feature type="transmembrane region" description="Helical" evidence="5">
    <location>
        <begin position="234"/>
        <end position="252"/>
    </location>
</feature>
<comment type="subcellular location">
    <subcellularLocation>
        <location evidence="5">Cell membrane</location>
        <topology evidence="5">Multi-pass membrane protein</topology>
    </subcellularLocation>
    <subcellularLocation>
        <location evidence="1">Membrane</location>
        <topology evidence="1">Multi-pass membrane protein</topology>
    </subcellularLocation>
</comment>
<dbReference type="STRING" id="224325.AF_2125"/>
<evidence type="ECO:0000313" key="7">
    <source>
        <dbReference type="Proteomes" id="UP000002199"/>
    </source>
</evidence>
<evidence type="ECO:0000256" key="1">
    <source>
        <dbReference type="ARBA" id="ARBA00004141"/>
    </source>
</evidence>
<comment type="similarity">
    <text evidence="5">Belongs to the 4-toluene sulfonate uptake permease (TSUP) (TC 2.A.102) family.</text>
</comment>
<dbReference type="AlphaFoldDB" id="O28155"/>
<proteinExistence type="inferred from homology"/>
<dbReference type="PANTHER" id="PTHR43701:SF2">
    <property type="entry name" value="MEMBRANE TRANSPORTER PROTEIN YJNA-RELATED"/>
    <property type="match status" value="1"/>
</dbReference>
<organism evidence="6 7">
    <name type="scientific">Archaeoglobus fulgidus (strain ATCC 49558 / DSM 4304 / JCM 9628 / NBRC 100126 / VC-16)</name>
    <dbReference type="NCBI Taxonomy" id="224325"/>
    <lineage>
        <taxon>Archaea</taxon>
        <taxon>Methanobacteriati</taxon>
        <taxon>Methanobacteriota</taxon>
        <taxon>Archaeoglobi</taxon>
        <taxon>Archaeoglobales</taxon>
        <taxon>Archaeoglobaceae</taxon>
        <taxon>Archaeoglobus</taxon>
    </lineage>
</organism>
<feature type="transmembrane region" description="Helical" evidence="5">
    <location>
        <begin position="264"/>
        <end position="285"/>
    </location>
</feature>
<dbReference type="GO" id="GO:0005886">
    <property type="term" value="C:plasma membrane"/>
    <property type="evidence" value="ECO:0007669"/>
    <property type="project" value="UniProtKB-SubCell"/>
</dbReference>
<feature type="transmembrane region" description="Helical" evidence="5">
    <location>
        <begin position="203"/>
        <end position="228"/>
    </location>
</feature>
<dbReference type="PIR" id="E69515">
    <property type="entry name" value="E69515"/>
</dbReference>
<dbReference type="EMBL" id="AE000782">
    <property type="protein sequence ID" value="AAB89123.1"/>
    <property type="molecule type" value="Genomic_DNA"/>
</dbReference>
<dbReference type="PANTHER" id="PTHR43701">
    <property type="entry name" value="MEMBRANE TRANSPORTER PROTEIN MJ0441-RELATED"/>
    <property type="match status" value="1"/>
</dbReference>
<keyword evidence="2 5" id="KW-0812">Transmembrane</keyword>
<reference evidence="6 7" key="1">
    <citation type="journal article" date="1997" name="Nature">
        <title>The complete genome sequence of the hyperthermophilic, sulphate-reducing archaeon Archaeoglobus fulgidus.</title>
        <authorList>
            <person name="Klenk H.P."/>
            <person name="Clayton R.A."/>
            <person name="Tomb J."/>
            <person name="White O."/>
            <person name="Nelson K.E."/>
            <person name="Ketchum K.A."/>
            <person name="Dodson R.J."/>
            <person name="Gwinn M."/>
            <person name="Hickey E.K."/>
            <person name="Peterson J.D."/>
            <person name="Richardson D.L."/>
            <person name="Kerlavage A.R."/>
            <person name="Graham D.E."/>
            <person name="Kyrpides N.C."/>
            <person name="Fleischmann R.D."/>
            <person name="Quackenbush J."/>
            <person name="Lee N.H."/>
            <person name="Sutton G.G."/>
            <person name="Gill S."/>
            <person name="Kirkness E.F."/>
            <person name="Dougherty B.A."/>
            <person name="McKenney K."/>
            <person name="Adams M.D."/>
            <person name="Loftus B."/>
            <person name="Peterson S."/>
            <person name="Reich C.I."/>
            <person name="McNeil L.K."/>
            <person name="Badger J.H."/>
            <person name="Glodek A."/>
            <person name="Zhou L."/>
            <person name="Overbeek R."/>
            <person name="Gocayne J.D."/>
            <person name="Weidman J.F."/>
            <person name="McDonald L."/>
            <person name="Utterback T."/>
            <person name="Cotton M.D."/>
            <person name="Spriggs T."/>
            <person name="Artiach P."/>
            <person name="Kaine B.P."/>
            <person name="Sykes S.M."/>
            <person name="Sadow P.W."/>
            <person name="D'Andrea K.P."/>
            <person name="Bowman C."/>
            <person name="Fujii C."/>
            <person name="Garland S.A."/>
            <person name="Mason T.M."/>
            <person name="Olsen G.J."/>
            <person name="Fraser C.M."/>
            <person name="Smith H.O."/>
            <person name="Woese C.R."/>
            <person name="Venter J.C."/>
        </authorList>
    </citation>
    <scope>NUCLEOTIDE SEQUENCE [LARGE SCALE GENOMIC DNA]</scope>
    <source>
        <strain evidence="7">ATCC 49558 / DSM 4304 / JCM 9628 / NBRC 100126 / VC-16</strain>
    </source>
</reference>
<dbReference type="Pfam" id="PF01925">
    <property type="entry name" value="TauE"/>
    <property type="match status" value="1"/>
</dbReference>
<keyword evidence="3 5" id="KW-1133">Transmembrane helix</keyword>
<dbReference type="Proteomes" id="UP000002199">
    <property type="component" value="Chromosome"/>
</dbReference>
<evidence type="ECO:0000256" key="2">
    <source>
        <dbReference type="ARBA" id="ARBA00022692"/>
    </source>
</evidence>
<dbReference type="PhylomeDB" id="O28155"/>
<dbReference type="EnsemblBacteria" id="AAB89123">
    <property type="protein sequence ID" value="AAB89123"/>
    <property type="gene ID" value="AF_2125"/>
</dbReference>